<comment type="caution">
    <text evidence="1">The sequence shown here is derived from an EMBL/GenBank/DDBJ whole genome shotgun (WGS) entry which is preliminary data.</text>
</comment>
<dbReference type="Proteomes" id="UP000238034">
    <property type="component" value="Unassembled WGS sequence"/>
</dbReference>
<proteinExistence type="predicted"/>
<accession>A0A2T0U0N3</accession>
<dbReference type="RefSeq" id="WP_106293816.1">
    <property type="nucleotide sequence ID" value="NZ_PVTH01000007.1"/>
</dbReference>
<organism evidence="1 2">
    <name type="scientific">Arcticibacter pallidicorallinus</name>
    <dbReference type="NCBI Taxonomy" id="1259464"/>
    <lineage>
        <taxon>Bacteria</taxon>
        <taxon>Pseudomonadati</taxon>
        <taxon>Bacteroidota</taxon>
        <taxon>Sphingobacteriia</taxon>
        <taxon>Sphingobacteriales</taxon>
        <taxon>Sphingobacteriaceae</taxon>
        <taxon>Arcticibacter</taxon>
    </lineage>
</organism>
<dbReference type="AlphaFoldDB" id="A0A2T0U0N3"/>
<dbReference type="EMBL" id="PVTH01000007">
    <property type="protein sequence ID" value="PRY51506.1"/>
    <property type="molecule type" value="Genomic_DNA"/>
</dbReference>
<evidence type="ECO:0000313" key="2">
    <source>
        <dbReference type="Proteomes" id="UP000238034"/>
    </source>
</evidence>
<reference evidence="1 2" key="1">
    <citation type="submission" date="2018-03" db="EMBL/GenBank/DDBJ databases">
        <title>Genomic Encyclopedia of Type Strains, Phase III (KMG-III): the genomes of soil and plant-associated and newly described type strains.</title>
        <authorList>
            <person name="Whitman W."/>
        </authorList>
    </citation>
    <scope>NUCLEOTIDE SEQUENCE [LARGE SCALE GENOMIC DNA]</scope>
    <source>
        <strain evidence="1 2">CGMCC 1.9313</strain>
    </source>
</reference>
<name>A0A2T0U0N3_9SPHI</name>
<sequence>MPDKKNEPLRVEMELTKFMFAKMKDTFDLDVELLKGTVRDLPDGRIYVDVTLEGYKRDMFDDFIKMLMSKPSNQITTSILGMKIHQN</sequence>
<evidence type="ECO:0000313" key="1">
    <source>
        <dbReference type="EMBL" id="PRY51506.1"/>
    </source>
</evidence>
<keyword evidence="2" id="KW-1185">Reference proteome</keyword>
<gene>
    <name evidence="1" type="ORF">B0I27_10792</name>
</gene>
<protein>
    <submittedName>
        <fullName evidence="1">Uncharacterized protein</fullName>
    </submittedName>
</protein>